<dbReference type="OrthoDB" id="41238at2759"/>
<protein>
    <submittedName>
        <fullName evidence="3">GNAT family acetyltransferase</fullName>
    </submittedName>
</protein>
<reference evidence="3" key="2">
    <citation type="submission" date="2021-04" db="EMBL/GenBank/DDBJ databases">
        <authorList>
            <person name="Podell S."/>
        </authorList>
    </citation>
    <scope>NUCLEOTIDE SEQUENCE</scope>
    <source>
        <strain evidence="3">Hildebrandi</strain>
    </source>
</reference>
<reference evidence="3" key="1">
    <citation type="journal article" date="2021" name="Sci. Rep.">
        <title>Diploid genomic architecture of Nitzschia inconspicua, an elite biomass production diatom.</title>
        <authorList>
            <person name="Oliver A."/>
            <person name="Podell S."/>
            <person name="Pinowska A."/>
            <person name="Traller J.C."/>
            <person name="Smith S.R."/>
            <person name="McClure R."/>
            <person name="Beliaev A."/>
            <person name="Bohutskyi P."/>
            <person name="Hill E.A."/>
            <person name="Rabines A."/>
            <person name="Zheng H."/>
            <person name="Allen L.Z."/>
            <person name="Kuo A."/>
            <person name="Grigoriev I.V."/>
            <person name="Allen A.E."/>
            <person name="Hazlebeck D."/>
            <person name="Allen E.E."/>
        </authorList>
    </citation>
    <scope>NUCLEOTIDE SEQUENCE</scope>
    <source>
        <strain evidence="3">Hildebrandi</strain>
    </source>
</reference>
<dbReference type="PANTHER" id="PTHR43441">
    <property type="entry name" value="RIBOSOMAL-PROTEIN-SERINE ACETYLTRANSFERASE"/>
    <property type="match status" value="1"/>
</dbReference>
<gene>
    <name evidence="3" type="ORF">IV203_038516</name>
</gene>
<name>A0A9K3LP08_9STRA</name>
<evidence type="ECO:0000256" key="2">
    <source>
        <dbReference type="SAM" id="Phobius"/>
    </source>
</evidence>
<dbReference type="InterPro" id="IPR051908">
    <property type="entry name" value="Ribosomal_N-acetyltransferase"/>
</dbReference>
<dbReference type="GO" id="GO:1990189">
    <property type="term" value="F:protein N-terminal-serine acetyltransferase activity"/>
    <property type="evidence" value="ECO:0007669"/>
    <property type="project" value="TreeGrafter"/>
</dbReference>
<keyword evidence="2" id="KW-0472">Membrane</keyword>
<keyword evidence="2" id="KW-1133">Transmembrane helix</keyword>
<sequence>MPQVNADASDFEKLQLAFQQITSKFGSIDDILHAFGLAELPTAQRYGILFGFIVFTLTVSTVLALLVFGGTFQRIAEQSETGKVGVESDFRVRLERPLLLERLLQARQWLLQQNYPNRPQRNDKTTNLTTMLSSVPPPKDDQAASNSSDNEKFNFSNQRADIMVGYKQNYFMGYRKCQDQPGGAVLVGRPEARYEAFARAYAGCGDKTSLSYRRSYARLYESVSCESLSADDKYSTLYKNRPQDIIGKWIRLEPLDAKRHVNAVFAVTNGDPIFLKPAYDPQEVWGFQIQGPFRTPEELEKSFVFQHYDNEASFAILQNLNDRLVGVVSVSKDQPQNLSIQLDQPIVGPSSFGSKEQLEACYLMMDRLFAYGYRRIQISIDSKDNQGAKLADRLGFTYEGCLLKDQIVKESSRDSNVYGMLNSDWDKGARTALYRKLYGAAMAKADMAYNKKEAELDEQQRVRAEQERDLGNEDTSKDKKV</sequence>
<feature type="region of interest" description="Disordered" evidence="1">
    <location>
        <begin position="115"/>
        <end position="153"/>
    </location>
</feature>
<dbReference type="Proteomes" id="UP000693970">
    <property type="component" value="Unassembled WGS sequence"/>
</dbReference>
<evidence type="ECO:0000313" key="3">
    <source>
        <dbReference type="EMBL" id="KAG7365313.1"/>
    </source>
</evidence>
<evidence type="ECO:0000313" key="4">
    <source>
        <dbReference type="Proteomes" id="UP000693970"/>
    </source>
</evidence>
<dbReference type="AlphaFoldDB" id="A0A9K3LP08"/>
<dbReference type="EMBL" id="JAGRRH010000009">
    <property type="protein sequence ID" value="KAG7365313.1"/>
    <property type="molecule type" value="Genomic_DNA"/>
</dbReference>
<evidence type="ECO:0000256" key="1">
    <source>
        <dbReference type="SAM" id="MobiDB-lite"/>
    </source>
</evidence>
<organism evidence="3 4">
    <name type="scientific">Nitzschia inconspicua</name>
    <dbReference type="NCBI Taxonomy" id="303405"/>
    <lineage>
        <taxon>Eukaryota</taxon>
        <taxon>Sar</taxon>
        <taxon>Stramenopiles</taxon>
        <taxon>Ochrophyta</taxon>
        <taxon>Bacillariophyta</taxon>
        <taxon>Bacillariophyceae</taxon>
        <taxon>Bacillariophycidae</taxon>
        <taxon>Bacillariales</taxon>
        <taxon>Bacillariaceae</taxon>
        <taxon>Nitzschia</taxon>
    </lineage>
</organism>
<proteinExistence type="predicted"/>
<accession>A0A9K3LP08</accession>
<dbReference type="GO" id="GO:0008999">
    <property type="term" value="F:protein-N-terminal-alanine acetyltransferase activity"/>
    <property type="evidence" value="ECO:0007669"/>
    <property type="project" value="TreeGrafter"/>
</dbReference>
<keyword evidence="2" id="KW-0812">Transmembrane</keyword>
<keyword evidence="4" id="KW-1185">Reference proteome</keyword>
<feature type="compositionally biased region" description="Polar residues" evidence="1">
    <location>
        <begin position="143"/>
        <end position="153"/>
    </location>
</feature>
<feature type="region of interest" description="Disordered" evidence="1">
    <location>
        <begin position="454"/>
        <end position="481"/>
    </location>
</feature>
<comment type="caution">
    <text evidence="3">The sequence shown here is derived from an EMBL/GenBank/DDBJ whole genome shotgun (WGS) entry which is preliminary data.</text>
</comment>
<dbReference type="PANTHER" id="PTHR43441:SF2">
    <property type="entry name" value="FAMILY ACETYLTRANSFERASE, PUTATIVE (AFU_ORTHOLOGUE AFUA_7G00850)-RELATED"/>
    <property type="match status" value="1"/>
</dbReference>
<feature type="transmembrane region" description="Helical" evidence="2">
    <location>
        <begin position="46"/>
        <end position="68"/>
    </location>
</feature>
<feature type="compositionally biased region" description="Polar residues" evidence="1">
    <location>
        <begin position="115"/>
        <end position="133"/>
    </location>
</feature>